<dbReference type="GO" id="GO:0046872">
    <property type="term" value="F:metal ion binding"/>
    <property type="evidence" value="ECO:0007669"/>
    <property type="project" value="UniProtKB-KW"/>
</dbReference>
<dbReference type="EMBL" id="JPPY01000033">
    <property type="protein sequence ID" value="KND39020.1"/>
    <property type="molecule type" value="Genomic_DNA"/>
</dbReference>
<comment type="similarity">
    <text evidence="1">Belongs to the 4HPPD family.</text>
</comment>
<dbReference type="CDD" id="cd07250">
    <property type="entry name" value="HPPD_C_like"/>
    <property type="match status" value="1"/>
</dbReference>
<dbReference type="CDD" id="cd08342">
    <property type="entry name" value="HPPD_N_like"/>
    <property type="match status" value="1"/>
</dbReference>
<dbReference type="AlphaFoldDB" id="A0A0L0KN33"/>
<evidence type="ECO:0000256" key="4">
    <source>
        <dbReference type="ARBA" id="ARBA00023004"/>
    </source>
</evidence>
<dbReference type="InterPro" id="IPR005956">
    <property type="entry name" value="4OHPhenylPyrv_dOase"/>
</dbReference>
<name>A0A0L0KN33_9ACTN</name>
<feature type="binding site" evidence="5">
    <location>
        <position position="270"/>
    </location>
    <ligand>
        <name>Fe cation</name>
        <dbReference type="ChEBI" id="CHEBI:24875"/>
    </ligand>
</feature>
<sequence length="381" mass="41930">MTQTTHHTPDTARQADPFPVKGMDAVVFAVGNAKQAAHYYSTAFGMRLAAYCGPETGSRETASYVLESGSARFVFTSVVRPTTDWGRFLAGHVAAHGDGVIDLAIEVPDARRAHAYAVEHGARSLAEPYELKDEHGTVVLAAIATYGETRHTLVERQDYDGPYLPGFTPATPVVGTPAQRMFQAVDHCVGNVELGRMNEWVGFYNRVMGFTNMKEFVGDDIATEYSALMSKVVADGTLKVKFPINEPALAKKKSQIDEYLEFYGGAGVQHIALNTNDIVATVTAMRAAGVQFLDTPDSYYDTLGEWVGDTRVPLDTLRELKILADRDEDGYLLQIFTKPVQDRPTVFFELIERHGSMGFGKGNFKALFEAIEREQAKRGNL</sequence>
<keyword evidence="7" id="KW-0670">Pyruvate</keyword>
<dbReference type="OrthoDB" id="9780241at2"/>
<keyword evidence="3" id="KW-0677">Repeat</keyword>
<dbReference type="InterPro" id="IPR037523">
    <property type="entry name" value="VOC_core"/>
</dbReference>
<dbReference type="GO" id="GO:0006572">
    <property type="term" value="P:L-tyrosine catabolic process"/>
    <property type="evidence" value="ECO:0007669"/>
    <property type="project" value="TreeGrafter"/>
</dbReference>
<dbReference type="InterPro" id="IPR029068">
    <property type="entry name" value="Glyas_Bleomycin-R_OHBP_Dase"/>
</dbReference>
<feature type="domain" description="VOC" evidence="6">
    <location>
        <begin position="184"/>
        <end position="338"/>
    </location>
</feature>
<dbReference type="Pfam" id="PF00903">
    <property type="entry name" value="Glyoxalase"/>
    <property type="match status" value="2"/>
</dbReference>
<evidence type="ECO:0000313" key="8">
    <source>
        <dbReference type="Proteomes" id="UP000037151"/>
    </source>
</evidence>
<keyword evidence="4 5" id="KW-0408">Iron</keyword>
<comment type="caution">
    <text evidence="7">The sequence shown here is derived from an EMBL/GenBank/DDBJ whole genome shotgun (WGS) entry which is preliminary data.</text>
</comment>
<keyword evidence="2 5" id="KW-0479">Metal-binding</keyword>
<dbReference type="NCBIfam" id="TIGR01263">
    <property type="entry name" value="4HPPD"/>
    <property type="match status" value="1"/>
</dbReference>
<accession>A0A0L0KN33</accession>
<dbReference type="InterPro" id="IPR004360">
    <property type="entry name" value="Glyas_Fos-R_dOase_dom"/>
</dbReference>
<dbReference type="PROSITE" id="PS51819">
    <property type="entry name" value="VOC"/>
    <property type="match status" value="2"/>
</dbReference>
<dbReference type="PIRSF" id="PIRSF009283">
    <property type="entry name" value="HPP_dOase"/>
    <property type="match status" value="1"/>
</dbReference>
<dbReference type="GO" id="GO:0003868">
    <property type="term" value="F:4-hydroxyphenylpyruvate dioxygenase activity"/>
    <property type="evidence" value="ECO:0007669"/>
    <property type="project" value="InterPro"/>
</dbReference>
<dbReference type="PANTHER" id="PTHR11959">
    <property type="entry name" value="4-HYDROXYPHENYLPYRUVATE DIOXYGENASE"/>
    <property type="match status" value="1"/>
</dbReference>
<comment type="cofactor">
    <cofactor evidence="5">
        <name>Fe cation</name>
        <dbReference type="ChEBI" id="CHEBI:24875"/>
    </cofactor>
    <text evidence="5">Binds 1 Fe cation per subunit.</text>
</comment>
<organism evidence="7 8">
    <name type="scientific">Streptomyces acidiscabies</name>
    <dbReference type="NCBI Taxonomy" id="42234"/>
    <lineage>
        <taxon>Bacteria</taxon>
        <taxon>Bacillati</taxon>
        <taxon>Actinomycetota</taxon>
        <taxon>Actinomycetes</taxon>
        <taxon>Kitasatosporales</taxon>
        <taxon>Streptomycetaceae</taxon>
        <taxon>Streptomyces</taxon>
    </lineage>
</organism>
<reference evidence="8" key="1">
    <citation type="submission" date="2014-07" db="EMBL/GenBank/DDBJ databases">
        <title>Genome sequencing of plant-pathogenic Streptomyces species.</title>
        <authorList>
            <person name="Harrison J."/>
            <person name="Sapp M."/>
            <person name="Thwaites R."/>
            <person name="Studholme D.J."/>
        </authorList>
    </citation>
    <scope>NUCLEOTIDE SEQUENCE [LARGE SCALE GENOMIC DNA]</scope>
    <source>
        <strain evidence="8">NCPPB 4445</strain>
    </source>
</reference>
<proteinExistence type="inferred from homology"/>
<evidence type="ECO:0000256" key="5">
    <source>
        <dbReference type="PIRSR" id="PIRSR009283-1"/>
    </source>
</evidence>
<feature type="binding site" evidence="5">
    <location>
        <position position="349"/>
    </location>
    <ligand>
        <name>Fe cation</name>
        <dbReference type="ChEBI" id="CHEBI:24875"/>
    </ligand>
</feature>
<keyword evidence="7" id="KW-0223">Dioxygenase</keyword>
<feature type="domain" description="VOC" evidence="6">
    <location>
        <begin position="22"/>
        <end position="156"/>
    </location>
</feature>
<evidence type="ECO:0000256" key="2">
    <source>
        <dbReference type="ARBA" id="ARBA00022723"/>
    </source>
</evidence>
<dbReference type="FunFam" id="3.10.180.10:FF:000001">
    <property type="entry name" value="4-hydroxyphenylpyruvate dioxygenase"/>
    <property type="match status" value="1"/>
</dbReference>
<dbReference type="RefSeq" id="WP_050369655.1">
    <property type="nucleotide sequence ID" value="NZ_KQ257803.1"/>
</dbReference>
<dbReference type="InterPro" id="IPR041736">
    <property type="entry name" value="4OHPhenylPyrv_dOase_N"/>
</dbReference>
<evidence type="ECO:0000259" key="6">
    <source>
        <dbReference type="PROSITE" id="PS51819"/>
    </source>
</evidence>
<feature type="binding site" evidence="5">
    <location>
        <position position="187"/>
    </location>
    <ligand>
        <name>Fe cation</name>
        <dbReference type="ChEBI" id="CHEBI:24875"/>
    </ligand>
</feature>
<evidence type="ECO:0000256" key="1">
    <source>
        <dbReference type="ARBA" id="ARBA00005877"/>
    </source>
</evidence>
<evidence type="ECO:0000256" key="3">
    <source>
        <dbReference type="ARBA" id="ARBA00022737"/>
    </source>
</evidence>
<keyword evidence="7" id="KW-0560">Oxidoreductase</keyword>
<dbReference type="InterPro" id="IPR041735">
    <property type="entry name" value="4OHPhenylPyrv_dOase_C"/>
</dbReference>
<dbReference type="PATRIC" id="fig|42234.21.peg.1165"/>
<dbReference type="Gene3D" id="3.10.180.10">
    <property type="entry name" value="2,3-Dihydroxybiphenyl 1,2-Dioxygenase, domain 1"/>
    <property type="match status" value="2"/>
</dbReference>
<gene>
    <name evidence="7" type="ORF">IQ63_05645</name>
</gene>
<evidence type="ECO:0000313" key="7">
    <source>
        <dbReference type="EMBL" id="KND39020.1"/>
    </source>
</evidence>
<protein>
    <submittedName>
        <fullName evidence="7">4-hydroxyphenylpyruvate dioxygenase</fullName>
    </submittedName>
</protein>
<dbReference type="PANTHER" id="PTHR11959:SF1">
    <property type="entry name" value="4-HYDROXYPHENYLPYRUVATE DIOXYGENASE"/>
    <property type="match status" value="1"/>
</dbReference>
<dbReference type="Proteomes" id="UP000037151">
    <property type="component" value="Unassembled WGS sequence"/>
</dbReference>
<dbReference type="SUPFAM" id="SSF54593">
    <property type="entry name" value="Glyoxalase/Bleomycin resistance protein/Dihydroxybiphenyl dioxygenase"/>
    <property type="match status" value="1"/>
</dbReference>